<reference evidence="2 3" key="1">
    <citation type="submission" date="2020-04" db="EMBL/GenBank/DDBJ databases">
        <title>Genomic insights into acetone-butanol-ethanol (ABE) fermentation by sequencing solventogenic clostridia strains.</title>
        <authorList>
            <person name="Brown S."/>
        </authorList>
    </citation>
    <scope>NUCLEOTIDE SEQUENCE [LARGE SCALE GENOMIC DNA]</scope>
    <source>
        <strain evidence="2 3">DJ011</strain>
    </source>
</reference>
<organism evidence="2 3">
    <name type="scientific">Clostridium tetanomorphum</name>
    <dbReference type="NCBI Taxonomy" id="1553"/>
    <lineage>
        <taxon>Bacteria</taxon>
        <taxon>Bacillati</taxon>
        <taxon>Bacillota</taxon>
        <taxon>Clostridia</taxon>
        <taxon>Eubacteriales</taxon>
        <taxon>Clostridiaceae</taxon>
        <taxon>Clostridium</taxon>
    </lineage>
</organism>
<dbReference type="Proteomes" id="UP000563151">
    <property type="component" value="Unassembled WGS sequence"/>
</dbReference>
<feature type="signal peptide" evidence="1">
    <location>
        <begin position="1"/>
        <end position="23"/>
    </location>
</feature>
<dbReference type="InterPro" id="IPR007253">
    <property type="entry name" value="Cell_wall-bd_2"/>
</dbReference>
<proteinExistence type="predicted"/>
<accession>A0A923EEC1</accession>
<dbReference type="AlphaFoldDB" id="A0A923EEC1"/>
<sequence length="512" mass="57112">MKKIISLISATVITLGIFNNVHAKNSYNVNRLYGSDRYKTSVSISNTFENGILQSIIVASGKNFPDALTGSVLSKKLNAPILLSSNIINANEDYIKYINNHLDKNGTIYILGGQSSIDDKFINYMKTQGYKNFVRLGGKDRFDTNKSIVNFMDCKKNTPVVIANAHGFADALSISSIAALNEYPIIITSNSSLSLYAKDMLANIQPSNIYIIGGYSSIENNVVNEIKTLIPSLTNDNIIRLEGKDRYETSLSICKYFNLDTDTAVIANGSKFADALSGSALATKFNAPIILTNGQDITKQQTFMASKNYKNIFLLGGQGSINSSIEYSLKSYQNLSKEEKDFIDSLSNYSSKYIDETTNASLYIENTFGKVFYDYINLDISDSAKVLEAIDTFIKSYADLKPYLNTHKKNLIDLREKVSALNSPSEMDSLKDDYLKSINLYIQGIDRLSNSLDSYENIFILLKNAIISNDIDTINNELEKIDSILEETLDIVEDFSDAENIIMDLQERLIEM</sequence>
<dbReference type="InterPro" id="IPR051922">
    <property type="entry name" value="Bact_Sporulation_Assoc"/>
</dbReference>
<evidence type="ECO:0000256" key="1">
    <source>
        <dbReference type="SAM" id="SignalP"/>
    </source>
</evidence>
<gene>
    <name evidence="2" type="ORF">HGG79_16535</name>
</gene>
<dbReference type="EMBL" id="JAAZWO010000026">
    <property type="protein sequence ID" value="MBC2399365.1"/>
    <property type="molecule type" value="Genomic_DNA"/>
</dbReference>
<keyword evidence="3" id="KW-1185">Reference proteome</keyword>
<dbReference type="RefSeq" id="WP_035149464.1">
    <property type="nucleotide sequence ID" value="NZ_JAAZWO010000026.1"/>
</dbReference>
<dbReference type="PANTHER" id="PTHR30032">
    <property type="entry name" value="N-ACETYLMURAMOYL-L-ALANINE AMIDASE-RELATED"/>
    <property type="match status" value="1"/>
</dbReference>
<dbReference type="PANTHER" id="PTHR30032:SF8">
    <property type="entry name" value="GERMINATION-SPECIFIC N-ACETYLMURAMOYL-L-ALANINE AMIDASE"/>
    <property type="match status" value="1"/>
</dbReference>
<feature type="chain" id="PRO_5037334267" evidence="1">
    <location>
        <begin position="24"/>
        <end position="512"/>
    </location>
</feature>
<comment type="caution">
    <text evidence="2">The sequence shown here is derived from an EMBL/GenBank/DDBJ whole genome shotgun (WGS) entry which is preliminary data.</text>
</comment>
<keyword evidence="1" id="KW-0732">Signal</keyword>
<dbReference type="Pfam" id="PF04122">
    <property type="entry name" value="CW_binding_2"/>
    <property type="match status" value="3"/>
</dbReference>
<dbReference type="Gene3D" id="3.40.50.12090">
    <property type="match status" value="3"/>
</dbReference>
<name>A0A923EEC1_CLOTT</name>
<protein>
    <submittedName>
        <fullName evidence="2">Cell wall-binding repeat-containing protein</fullName>
    </submittedName>
</protein>
<evidence type="ECO:0000313" key="3">
    <source>
        <dbReference type="Proteomes" id="UP000563151"/>
    </source>
</evidence>
<evidence type="ECO:0000313" key="2">
    <source>
        <dbReference type="EMBL" id="MBC2399365.1"/>
    </source>
</evidence>